<dbReference type="Proteomes" id="UP000599578">
    <property type="component" value="Unassembled WGS sequence"/>
</dbReference>
<dbReference type="PANTHER" id="PTHR38037:SF2">
    <property type="entry name" value="ATP-DEPENDENT ZINC PROTEASE DOMAIN-CONTAINING PROTEIN-RELATED"/>
    <property type="match status" value="1"/>
</dbReference>
<feature type="chain" id="PRO_5037963323" description="Retropepsin-like aspartic endopeptidase domain-containing protein" evidence="2">
    <location>
        <begin position="20"/>
        <end position="257"/>
    </location>
</feature>
<proteinExistence type="predicted"/>
<comment type="caution">
    <text evidence="4">The sequence shown here is derived from an EMBL/GenBank/DDBJ whole genome shotgun (WGS) entry which is preliminary data.</text>
</comment>
<evidence type="ECO:0000313" key="5">
    <source>
        <dbReference type="Proteomes" id="UP000599578"/>
    </source>
</evidence>
<reference evidence="4 5" key="1">
    <citation type="journal article" date="2014" name="Int. J. Syst. Evol. Microbiol.">
        <title>Complete genome sequence of Corynebacterium casei LMG S-19264T (=DSM 44701T), isolated from a smear-ripened cheese.</title>
        <authorList>
            <consortium name="US DOE Joint Genome Institute (JGI-PGF)"/>
            <person name="Walter F."/>
            <person name="Albersmeier A."/>
            <person name="Kalinowski J."/>
            <person name="Ruckert C."/>
        </authorList>
    </citation>
    <scope>NUCLEOTIDE SEQUENCE [LARGE SCALE GENOMIC DNA]</scope>
    <source>
        <strain evidence="4 5">CGMCC 1.7286</strain>
    </source>
</reference>
<dbReference type="AlphaFoldDB" id="A0A918DX61"/>
<dbReference type="Gene3D" id="2.40.70.10">
    <property type="entry name" value="Acid Proteases"/>
    <property type="match status" value="1"/>
</dbReference>
<accession>A0A918DX61</accession>
<keyword evidence="2" id="KW-0732">Signal</keyword>
<dbReference type="RefSeq" id="WP_188862901.1">
    <property type="nucleotide sequence ID" value="NZ_BMLT01000019.1"/>
</dbReference>
<keyword evidence="5" id="KW-1185">Reference proteome</keyword>
<evidence type="ECO:0000256" key="1">
    <source>
        <dbReference type="SAM" id="Coils"/>
    </source>
</evidence>
<dbReference type="PANTHER" id="PTHR38037">
    <property type="entry name" value="ZN_PROTEASE DOMAIN-CONTAINING PROTEIN"/>
    <property type="match status" value="1"/>
</dbReference>
<evidence type="ECO:0000313" key="4">
    <source>
        <dbReference type="EMBL" id="GGO88798.1"/>
    </source>
</evidence>
<dbReference type="InterPro" id="IPR008503">
    <property type="entry name" value="Asp_endopeptidase"/>
</dbReference>
<dbReference type="PROSITE" id="PS51257">
    <property type="entry name" value="PROKAR_LIPOPROTEIN"/>
    <property type="match status" value="1"/>
</dbReference>
<evidence type="ECO:0000256" key="2">
    <source>
        <dbReference type="SAM" id="SignalP"/>
    </source>
</evidence>
<protein>
    <recommendedName>
        <fullName evidence="3">Retropepsin-like aspartic endopeptidase domain-containing protein</fullName>
    </recommendedName>
</protein>
<dbReference type="Pfam" id="PF05618">
    <property type="entry name" value="Zn_protease"/>
    <property type="match status" value="1"/>
</dbReference>
<keyword evidence="1" id="KW-0175">Coiled coil</keyword>
<dbReference type="InterPro" id="IPR021109">
    <property type="entry name" value="Peptidase_aspartic_dom_sf"/>
</dbReference>
<evidence type="ECO:0000259" key="3">
    <source>
        <dbReference type="Pfam" id="PF05618"/>
    </source>
</evidence>
<feature type="signal peptide" evidence="2">
    <location>
        <begin position="1"/>
        <end position="19"/>
    </location>
</feature>
<dbReference type="EMBL" id="BMLT01000019">
    <property type="protein sequence ID" value="GGO88798.1"/>
    <property type="molecule type" value="Genomic_DNA"/>
</dbReference>
<feature type="coiled-coil region" evidence="1">
    <location>
        <begin position="30"/>
        <end position="79"/>
    </location>
</feature>
<organism evidence="4 5">
    <name type="scientific">Marinobacterium nitratireducens</name>
    <dbReference type="NCBI Taxonomy" id="518897"/>
    <lineage>
        <taxon>Bacteria</taxon>
        <taxon>Pseudomonadati</taxon>
        <taxon>Pseudomonadota</taxon>
        <taxon>Gammaproteobacteria</taxon>
        <taxon>Oceanospirillales</taxon>
        <taxon>Oceanospirillaceae</taxon>
        <taxon>Marinobacterium</taxon>
    </lineage>
</organism>
<gene>
    <name evidence="4" type="ORF">GCM10011348_45090</name>
</gene>
<name>A0A918DX61_9GAMM</name>
<dbReference type="SUPFAM" id="SSF50630">
    <property type="entry name" value="Acid proteases"/>
    <property type="match status" value="1"/>
</dbReference>
<sequence length="257" mass="28155">MSVSRLSVLLAALLLGACAQTPPAPPPVTATQLEQALAETENRLSSAIEAQAEQAGRDAAQRQQDIQQLQAALAELKSLVQVRNEPPPPRVIEVERRDYPDNETRDGKLIVGASEQIWFEAVDAVYAARVDTGATTSSLSATDITTFERDGDRWVRFALTHDGVDESPLIESPLVRFARIIQASAEDADRRPVVALTVRLGRLTETAEFTLTDRSEMEYPVLLGREFLQDIAVVDIARDNLQGEPTRPRTTESEAAP</sequence>
<feature type="domain" description="Retropepsin-like aspartic endopeptidase" evidence="3">
    <location>
        <begin position="110"/>
        <end position="243"/>
    </location>
</feature>